<accession>A0A2S9QLR0</accession>
<dbReference type="OrthoDB" id="9844783at2"/>
<keyword evidence="3" id="KW-1185">Reference proteome</keyword>
<sequence>MPEPTRYEAERAAWINSKTWLDKPAAFRRVAQLTRRAREIERSKAGLDGTPAREAEIKGVFHLWTHHDDTKTSALGLVSYVIVYGIVTPVGFGVTWLVSLVAFRAAEMAAEKHRPRVWHFLVAGVLSLGVLIGRPLGWDLWAIHGLASVIETVSGGLIGSRTLSGWYAAGWISWIYVQVALGLLRAAWLVYAWGWEAPAVRKSASAQNDARDDGMRIIDGLHATATSSGPAPAQTPESVPTHPHDIEDDEEILAMAELMAIPDDIDIDDSHERKTA</sequence>
<evidence type="ECO:0000313" key="3">
    <source>
        <dbReference type="Proteomes" id="UP000238650"/>
    </source>
</evidence>
<reference evidence="2 3" key="1">
    <citation type="journal article" date="2017" name="New Microbes New Infect">
        <title>Genome sequence of 'Leucobacter massiliensis' sp. nov. isolated from human pharynx after travel to the 2014 Hajj.</title>
        <authorList>
            <person name="Leangapichart T."/>
            <person name="Gautret P."/>
            <person name="Nguyen T.T."/>
            <person name="Armstrong N."/>
            <person name="Rolain J.M."/>
        </authorList>
    </citation>
    <scope>NUCLEOTIDE SEQUENCE [LARGE SCALE GENOMIC DNA]</scope>
    <source>
        <strain evidence="2 3">122RC15</strain>
    </source>
</reference>
<comment type="caution">
    <text evidence="2">The sequence shown here is derived from an EMBL/GenBank/DDBJ whole genome shotgun (WGS) entry which is preliminary data.</text>
</comment>
<evidence type="ECO:0000313" key="2">
    <source>
        <dbReference type="EMBL" id="PRI10513.1"/>
    </source>
</evidence>
<feature type="transmembrane region" description="Helical" evidence="1">
    <location>
        <begin position="81"/>
        <end position="105"/>
    </location>
</feature>
<dbReference type="AlphaFoldDB" id="A0A2S9QLR0"/>
<keyword evidence="1" id="KW-0812">Transmembrane</keyword>
<keyword evidence="1" id="KW-0472">Membrane</keyword>
<proteinExistence type="predicted"/>
<keyword evidence="1" id="KW-1133">Transmembrane helix</keyword>
<gene>
    <name evidence="2" type="ORF">B4915_10935</name>
</gene>
<feature type="transmembrane region" description="Helical" evidence="1">
    <location>
        <begin position="117"/>
        <end position="136"/>
    </location>
</feature>
<feature type="transmembrane region" description="Helical" evidence="1">
    <location>
        <begin position="171"/>
        <end position="193"/>
    </location>
</feature>
<dbReference type="RefSeq" id="WP_105805863.1">
    <property type="nucleotide sequence ID" value="NZ_MWZD01000018.1"/>
</dbReference>
<organism evidence="2 3">
    <name type="scientific">Leucobacter massiliensis</name>
    <dbReference type="NCBI Taxonomy" id="1686285"/>
    <lineage>
        <taxon>Bacteria</taxon>
        <taxon>Bacillati</taxon>
        <taxon>Actinomycetota</taxon>
        <taxon>Actinomycetes</taxon>
        <taxon>Micrococcales</taxon>
        <taxon>Microbacteriaceae</taxon>
        <taxon>Leucobacter</taxon>
    </lineage>
</organism>
<protein>
    <submittedName>
        <fullName evidence="2">Uncharacterized protein</fullName>
    </submittedName>
</protein>
<name>A0A2S9QLR0_9MICO</name>
<dbReference type="Proteomes" id="UP000238650">
    <property type="component" value="Unassembled WGS sequence"/>
</dbReference>
<evidence type="ECO:0000256" key="1">
    <source>
        <dbReference type="SAM" id="Phobius"/>
    </source>
</evidence>
<dbReference type="EMBL" id="MWZD01000018">
    <property type="protein sequence ID" value="PRI10513.1"/>
    <property type="molecule type" value="Genomic_DNA"/>
</dbReference>